<dbReference type="Proteomes" id="UP000887540">
    <property type="component" value="Unplaced"/>
</dbReference>
<evidence type="ECO:0000313" key="2">
    <source>
        <dbReference type="Proteomes" id="UP000887540"/>
    </source>
</evidence>
<accession>A0A914ELZ7</accession>
<keyword evidence="2" id="KW-1185">Reference proteome</keyword>
<name>A0A914ELZ7_9BILA</name>
<evidence type="ECO:0000256" key="1">
    <source>
        <dbReference type="SAM" id="SignalP"/>
    </source>
</evidence>
<reference evidence="3" key="1">
    <citation type="submission" date="2022-11" db="UniProtKB">
        <authorList>
            <consortium name="WormBaseParasite"/>
        </authorList>
    </citation>
    <scope>IDENTIFICATION</scope>
</reference>
<dbReference type="AlphaFoldDB" id="A0A914ELZ7"/>
<feature type="chain" id="PRO_5037823685" evidence="1">
    <location>
        <begin position="17"/>
        <end position="35"/>
    </location>
</feature>
<sequence length="35" mass="3688">MCCLLIILGFLFGVNQEDAPGTLSMKGVIYGILAS</sequence>
<feature type="signal peptide" evidence="1">
    <location>
        <begin position="1"/>
        <end position="16"/>
    </location>
</feature>
<evidence type="ECO:0000313" key="3">
    <source>
        <dbReference type="WBParaSite" id="ACRNAN_scaffold9383.g26073.t1"/>
    </source>
</evidence>
<organism evidence="2 3">
    <name type="scientific">Acrobeloides nanus</name>
    <dbReference type="NCBI Taxonomy" id="290746"/>
    <lineage>
        <taxon>Eukaryota</taxon>
        <taxon>Metazoa</taxon>
        <taxon>Ecdysozoa</taxon>
        <taxon>Nematoda</taxon>
        <taxon>Chromadorea</taxon>
        <taxon>Rhabditida</taxon>
        <taxon>Tylenchina</taxon>
        <taxon>Cephalobomorpha</taxon>
        <taxon>Cephaloboidea</taxon>
        <taxon>Cephalobidae</taxon>
        <taxon>Acrobeloides</taxon>
    </lineage>
</organism>
<proteinExistence type="predicted"/>
<protein>
    <submittedName>
        <fullName evidence="3">Uncharacterized protein</fullName>
    </submittedName>
</protein>
<dbReference type="WBParaSite" id="ACRNAN_scaffold9383.g26073.t1">
    <property type="protein sequence ID" value="ACRNAN_scaffold9383.g26073.t1"/>
    <property type="gene ID" value="ACRNAN_scaffold9383.g26073"/>
</dbReference>
<keyword evidence="1" id="KW-0732">Signal</keyword>